<dbReference type="GO" id="GO:0003743">
    <property type="term" value="F:translation initiation factor activity"/>
    <property type="evidence" value="ECO:0007669"/>
    <property type="project" value="InterPro"/>
</dbReference>
<dbReference type="PANTHER" id="PTHR13937">
    <property type="entry name" value="EUKARYOTIC TRANSLATION INITATION FACTOR 3, SUBUNIT 8 EIF3S8 -RELATED"/>
    <property type="match status" value="1"/>
</dbReference>
<name>A0A3S5A235_9PLAT</name>
<dbReference type="InterPro" id="IPR027516">
    <property type="entry name" value="EIF3C"/>
</dbReference>
<dbReference type="GO" id="GO:0005852">
    <property type="term" value="C:eukaryotic translation initiation factor 3 complex"/>
    <property type="evidence" value="ECO:0007669"/>
    <property type="project" value="InterPro"/>
</dbReference>
<proteinExistence type="predicted"/>
<gene>
    <name evidence="1" type="ORF">PXEA_LOCUS19044</name>
</gene>
<sequence>MDLRWRPISKAFHTALRIHDRAILVGPPETPRDHVIAAAKAMRTGNWKACLDLIINDKMDAKV</sequence>
<dbReference type="AlphaFoldDB" id="A0A3S5A235"/>
<dbReference type="PANTHER" id="PTHR13937:SF0">
    <property type="entry name" value="EUKARYOTIC TRANSLATION INITIATION FACTOR 3 SUBUNIT C-RELATED"/>
    <property type="match status" value="1"/>
</dbReference>
<dbReference type="GO" id="GO:0031369">
    <property type="term" value="F:translation initiation factor binding"/>
    <property type="evidence" value="ECO:0007669"/>
    <property type="project" value="InterPro"/>
</dbReference>
<comment type="caution">
    <text evidence="1">The sequence shown here is derived from an EMBL/GenBank/DDBJ whole genome shotgun (WGS) entry which is preliminary data.</text>
</comment>
<reference evidence="1" key="1">
    <citation type="submission" date="2018-11" db="EMBL/GenBank/DDBJ databases">
        <authorList>
            <consortium name="Pathogen Informatics"/>
        </authorList>
    </citation>
    <scope>NUCLEOTIDE SEQUENCE</scope>
</reference>
<dbReference type="EMBL" id="CAAALY010075086">
    <property type="protein sequence ID" value="VEL25604.1"/>
    <property type="molecule type" value="Genomic_DNA"/>
</dbReference>
<dbReference type="GO" id="GO:0003723">
    <property type="term" value="F:RNA binding"/>
    <property type="evidence" value="ECO:0007669"/>
    <property type="project" value="InterPro"/>
</dbReference>
<dbReference type="OrthoDB" id="6279865at2759"/>
<evidence type="ECO:0000313" key="1">
    <source>
        <dbReference type="EMBL" id="VEL25604.1"/>
    </source>
</evidence>
<accession>A0A3S5A235</accession>
<dbReference type="Proteomes" id="UP000784294">
    <property type="component" value="Unassembled WGS sequence"/>
</dbReference>
<protein>
    <submittedName>
        <fullName evidence="1">Uncharacterized protein</fullName>
    </submittedName>
</protein>
<evidence type="ECO:0000313" key="2">
    <source>
        <dbReference type="Proteomes" id="UP000784294"/>
    </source>
</evidence>
<keyword evidence="2" id="KW-1185">Reference proteome</keyword>
<organism evidence="1 2">
    <name type="scientific">Protopolystoma xenopodis</name>
    <dbReference type="NCBI Taxonomy" id="117903"/>
    <lineage>
        <taxon>Eukaryota</taxon>
        <taxon>Metazoa</taxon>
        <taxon>Spiralia</taxon>
        <taxon>Lophotrochozoa</taxon>
        <taxon>Platyhelminthes</taxon>
        <taxon>Monogenea</taxon>
        <taxon>Polyopisthocotylea</taxon>
        <taxon>Polystomatidea</taxon>
        <taxon>Polystomatidae</taxon>
        <taxon>Protopolystoma</taxon>
    </lineage>
</organism>